<dbReference type="InterPro" id="IPR036291">
    <property type="entry name" value="NAD(P)-bd_dom_sf"/>
</dbReference>
<evidence type="ECO:0000256" key="4">
    <source>
        <dbReference type="ARBA" id="ARBA00022833"/>
    </source>
</evidence>
<comment type="caution">
    <text evidence="8">The sequence shown here is derived from an EMBL/GenBank/DDBJ whole genome shotgun (WGS) entry which is preliminary data.</text>
</comment>
<dbReference type="InterPro" id="IPR013149">
    <property type="entry name" value="ADH-like_C"/>
</dbReference>
<dbReference type="Gene3D" id="3.40.50.720">
    <property type="entry name" value="NAD(P)-binding Rossmann-like Domain"/>
    <property type="match status" value="1"/>
</dbReference>
<dbReference type="InterPro" id="IPR011032">
    <property type="entry name" value="GroES-like_sf"/>
</dbReference>
<keyword evidence="3 6" id="KW-0479">Metal-binding</keyword>
<sequence length="330" mass="35572">MFVFKGSTSGRVIKQASPITDHSLKDEQVLVRITHSGICGTDEHYKTEDMVLGHEGVGVVEAIGESVKRLSIGDRVGWGYCHGSCMACRECRKGQELYCSRRELYGATNLDQGSFASHAIWNEDFLFLIPDSLPSAEAAPLMCAGAAVYSALSGAKIRWSDRVGILGVGGLGHLAIQFAAKMGCQVVAVSNTPNKEKDATAFGATEFVCLADADAALAEPVDCLLLAGAKQPNWSKIIPLVRRGGLIVAMTVDPEDLRVPYMKLVMNAISIQGSLPAPPALHREMLEFASLHSVLPMIETFPFTKDGIDEAMEKLCQGRMRYRAVIASAL</sequence>
<evidence type="ECO:0000256" key="2">
    <source>
        <dbReference type="ARBA" id="ARBA00005179"/>
    </source>
</evidence>
<comment type="similarity">
    <text evidence="6">Belongs to the zinc-containing alcohol dehydrogenase family.</text>
</comment>
<evidence type="ECO:0000256" key="3">
    <source>
        <dbReference type="ARBA" id="ARBA00022723"/>
    </source>
</evidence>
<evidence type="ECO:0000313" key="8">
    <source>
        <dbReference type="EMBL" id="PQK16326.1"/>
    </source>
</evidence>
<dbReference type="Pfam" id="PF00107">
    <property type="entry name" value="ADH_zinc_N"/>
    <property type="match status" value="1"/>
</dbReference>
<dbReference type="InterPro" id="IPR020843">
    <property type="entry name" value="ER"/>
</dbReference>
<dbReference type="SMART" id="SM00829">
    <property type="entry name" value="PKS_ER"/>
    <property type="match status" value="1"/>
</dbReference>
<dbReference type="SUPFAM" id="SSF51735">
    <property type="entry name" value="NAD(P)-binding Rossmann-fold domains"/>
    <property type="match status" value="1"/>
</dbReference>
<evidence type="ECO:0000259" key="7">
    <source>
        <dbReference type="SMART" id="SM00829"/>
    </source>
</evidence>
<comment type="pathway">
    <text evidence="2">Secondary metabolite biosynthesis.</text>
</comment>
<dbReference type="InterPro" id="IPR002328">
    <property type="entry name" value="ADH_Zn_CS"/>
</dbReference>
<feature type="domain" description="Enoyl reductase (ER)" evidence="7">
    <location>
        <begin position="6"/>
        <end position="326"/>
    </location>
</feature>
<protein>
    <recommendedName>
        <fullName evidence="7">Enoyl reductase (ER) domain-containing protein</fullName>
    </recommendedName>
</protein>
<dbReference type="InterPro" id="IPR047109">
    <property type="entry name" value="CAD-like"/>
</dbReference>
<dbReference type="SUPFAM" id="SSF50129">
    <property type="entry name" value="GroES-like"/>
    <property type="match status" value="1"/>
</dbReference>
<dbReference type="AlphaFoldDB" id="A0A2S7YJH3"/>
<accession>A0A2S7YJH3</accession>
<comment type="cofactor">
    <cofactor evidence="1 6">
        <name>Zn(2+)</name>
        <dbReference type="ChEBI" id="CHEBI:29105"/>
    </cofactor>
</comment>
<reference evidence="8 9" key="1">
    <citation type="submission" date="2016-07" db="EMBL/GenBank/DDBJ databases">
        <title>Comparative genomics of the entomopathogenic fungus Beauveria bassiana.</title>
        <authorList>
            <person name="Valero Jimenez C.A."/>
            <person name="Zwaan B.J."/>
            <person name="Van Kan J.A."/>
            <person name="Takken W."/>
            <person name="Debets A.J."/>
            <person name="Schoustra S.E."/>
            <person name="Koenraadt C.J."/>
        </authorList>
    </citation>
    <scope>NUCLEOTIDE SEQUENCE [LARGE SCALE GENOMIC DNA]</scope>
    <source>
        <strain evidence="8 9">ARSEF 8028</strain>
    </source>
</reference>
<dbReference type="Pfam" id="PF08240">
    <property type="entry name" value="ADH_N"/>
    <property type="match status" value="1"/>
</dbReference>
<dbReference type="PROSITE" id="PS00059">
    <property type="entry name" value="ADH_ZINC"/>
    <property type="match status" value="1"/>
</dbReference>
<dbReference type="InterPro" id="IPR013154">
    <property type="entry name" value="ADH-like_N"/>
</dbReference>
<dbReference type="GO" id="GO:0016616">
    <property type="term" value="F:oxidoreductase activity, acting on the CH-OH group of donors, NAD or NADP as acceptor"/>
    <property type="evidence" value="ECO:0007669"/>
    <property type="project" value="InterPro"/>
</dbReference>
<proteinExistence type="inferred from homology"/>
<dbReference type="PANTHER" id="PTHR42683">
    <property type="entry name" value="ALDEHYDE REDUCTASE"/>
    <property type="match status" value="1"/>
</dbReference>
<evidence type="ECO:0000256" key="6">
    <source>
        <dbReference type="RuleBase" id="RU361277"/>
    </source>
</evidence>
<dbReference type="GO" id="GO:0008270">
    <property type="term" value="F:zinc ion binding"/>
    <property type="evidence" value="ECO:0007669"/>
    <property type="project" value="InterPro"/>
</dbReference>
<dbReference type="CDD" id="cd05283">
    <property type="entry name" value="CAD1"/>
    <property type="match status" value="1"/>
</dbReference>
<dbReference type="Proteomes" id="UP000237441">
    <property type="component" value="Unassembled WGS sequence"/>
</dbReference>
<dbReference type="EMBL" id="JRHA01000006">
    <property type="protein sequence ID" value="PQK16326.1"/>
    <property type="molecule type" value="Genomic_DNA"/>
</dbReference>
<gene>
    <name evidence="8" type="ORF">BB8028_0006g06460</name>
</gene>
<organism evidence="8 9">
    <name type="scientific">Beauveria bassiana</name>
    <name type="common">White muscardine disease fungus</name>
    <name type="synonym">Tritirachium shiotae</name>
    <dbReference type="NCBI Taxonomy" id="176275"/>
    <lineage>
        <taxon>Eukaryota</taxon>
        <taxon>Fungi</taxon>
        <taxon>Dikarya</taxon>
        <taxon>Ascomycota</taxon>
        <taxon>Pezizomycotina</taxon>
        <taxon>Sordariomycetes</taxon>
        <taxon>Hypocreomycetidae</taxon>
        <taxon>Hypocreales</taxon>
        <taxon>Cordycipitaceae</taxon>
        <taxon>Beauveria</taxon>
    </lineage>
</organism>
<evidence type="ECO:0000313" key="9">
    <source>
        <dbReference type="Proteomes" id="UP000237441"/>
    </source>
</evidence>
<dbReference type="FunFam" id="3.40.50.720:FF:000022">
    <property type="entry name" value="Cinnamyl alcohol dehydrogenase"/>
    <property type="match status" value="1"/>
</dbReference>
<keyword evidence="5" id="KW-0560">Oxidoreductase</keyword>
<dbReference type="OrthoDB" id="1879366at2759"/>
<name>A0A2S7YJH3_BEABA</name>
<evidence type="ECO:0000256" key="5">
    <source>
        <dbReference type="ARBA" id="ARBA00023002"/>
    </source>
</evidence>
<keyword evidence="4 6" id="KW-0862">Zinc</keyword>
<evidence type="ECO:0000256" key="1">
    <source>
        <dbReference type="ARBA" id="ARBA00001947"/>
    </source>
</evidence>
<dbReference type="Gene3D" id="3.90.180.10">
    <property type="entry name" value="Medium-chain alcohol dehydrogenases, catalytic domain"/>
    <property type="match status" value="1"/>
</dbReference>